<organism evidence="2 3">
    <name type="scientific">Puccinia graminis f. sp. tritici</name>
    <dbReference type="NCBI Taxonomy" id="56615"/>
    <lineage>
        <taxon>Eukaryota</taxon>
        <taxon>Fungi</taxon>
        <taxon>Dikarya</taxon>
        <taxon>Basidiomycota</taxon>
        <taxon>Pucciniomycotina</taxon>
        <taxon>Pucciniomycetes</taxon>
        <taxon>Pucciniales</taxon>
        <taxon>Pucciniaceae</taxon>
        <taxon>Puccinia</taxon>
    </lineage>
</organism>
<gene>
    <name evidence="2" type="ORF">PGT21_029708</name>
</gene>
<keyword evidence="1" id="KW-0732">Signal</keyword>
<feature type="signal peptide" evidence="1">
    <location>
        <begin position="1"/>
        <end position="20"/>
    </location>
</feature>
<sequence>MQLSSILCALNLLHFLEISAHPTLNPKSLVKREIEDGAVDNRFHLLHKRMEGSSRDAQNAENAYYGIKSQYEGLKSMRKELEDVKKTMQQSESDSHTHAVNMLIYSSNIDNVEGKYSKSKSGEGSSRK</sequence>
<dbReference type="AlphaFoldDB" id="A0A5B0MDB2"/>
<dbReference type="EMBL" id="VSWC01000157">
    <property type="protein sequence ID" value="KAA1075127.1"/>
    <property type="molecule type" value="Genomic_DNA"/>
</dbReference>
<dbReference type="Proteomes" id="UP000324748">
    <property type="component" value="Unassembled WGS sequence"/>
</dbReference>
<evidence type="ECO:0000256" key="1">
    <source>
        <dbReference type="SAM" id="SignalP"/>
    </source>
</evidence>
<accession>A0A5B0MDB2</accession>
<evidence type="ECO:0000313" key="3">
    <source>
        <dbReference type="Proteomes" id="UP000324748"/>
    </source>
</evidence>
<keyword evidence="3" id="KW-1185">Reference proteome</keyword>
<protein>
    <submittedName>
        <fullName evidence="2">Uncharacterized protein</fullName>
    </submittedName>
</protein>
<name>A0A5B0MDB2_PUCGR</name>
<feature type="chain" id="PRO_5023056129" evidence="1">
    <location>
        <begin position="21"/>
        <end position="128"/>
    </location>
</feature>
<proteinExistence type="predicted"/>
<evidence type="ECO:0000313" key="2">
    <source>
        <dbReference type="EMBL" id="KAA1075127.1"/>
    </source>
</evidence>
<comment type="caution">
    <text evidence="2">The sequence shown here is derived from an EMBL/GenBank/DDBJ whole genome shotgun (WGS) entry which is preliminary data.</text>
</comment>
<reference evidence="2 3" key="1">
    <citation type="submission" date="2019-05" db="EMBL/GenBank/DDBJ databases">
        <title>Emergence of the Ug99 lineage of the wheat stem rust pathogen through somatic hybridization.</title>
        <authorList>
            <person name="Li F."/>
            <person name="Upadhyaya N.M."/>
            <person name="Sperschneider J."/>
            <person name="Matny O."/>
            <person name="Nguyen-Phuc H."/>
            <person name="Mago R."/>
            <person name="Raley C."/>
            <person name="Miller M.E."/>
            <person name="Silverstein K.A.T."/>
            <person name="Henningsen E."/>
            <person name="Hirsch C.D."/>
            <person name="Visser B."/>
            <person name="Pretorius Z.A."/>
            <person name="Steffenson B.J."/>
            <person name="Schwessinger B."/>
            <person name="Dodds P.N."/>
            <person name="Figueroa M."/>
        </authorList>
    </citation>
    <scope>NUCLEOTIDE SEQUENCE [LARGE SCALE GENOMIC DNA]</scope>
    <source>
        <strain evidence="2">21-0</strain>
    </source>
</reference>